<organism evidence="4 5">
    <name type="scientific">Lasallia pustulata</name>
    <dbReference type="NCBI Taxonomy" id="136370"/>
    <lineage>
        <taxon>Eukaryota</taxon>
        <taxon>Fungi</taxon>
        <taxon>Dikarya</taxon>
        <taxon>Ascomycota</taxon>
        <taxon>Pezizomycotina</taxon>
        <taxon>Lecanoromycetes</taxon>
        <taxon>OSLEUM clade</taxon>
        <taxon>Umbilicariomycetidae</taxon>
        <taxon>Umbilicariales</taxon>
        <taxon>Umbilicariaceae</taxon>
        <taxon>Lasallia</taxon>
    </lineage>
</organism>
<protein>
    <submittedName>
        <fullName evidence="4">Zinc finger, CCHC-type</fullName>
    </submittedName>
</protein>
<evidence type="ECO:0000256" key="1">
    <source>
        <dbReference type="PROSITE-ProRule" id="PRU00047"/>
    </source>
</evidence>
<dbReference type="Gene3D" id="2.40.70.10">
    <property type="entry name" value="Acid Proteases"/>
    <property type="match status" value="1"/>
</dbReference>
<feature type="compositionally biased region" description="Polar residues" evidence="2">
    <location>
        <begin position="585"/>
        <end position="594"/>
    </location>
</feature>
<feature type="region of interest" description="Disordered" evidence="2">
    <location>
        <begin position="376"/>
        <end position="402"/>
    </location>
</feature>
<feature type="domain" description="CCHC-type" evidence="3">
    <location>
        <begin position="342"/>
        <end position="355"/>
    </location>
</feature>
<feature type="compositionally biased region" description="Pro residues" evidence="2">
    <location>
        <begin position="380"/>
        <end position="391"/>
    </location>
</feature>
<evidence type="ECO:0000313" key="5">
    <source>
        <dbReference type="Proteomes" id="UP000192927"/>
    </source>
</evidence>
<feature type="compositionally biased region" description="Low complexity" evidence="2">
    <location>
        <begin position="466"/>
        <end position="493"/>
    </location>
</feature>
<dbReference type="InterPro" id="IPR021109">
    <property type="entry name" value="Peptidase_aspartic_dom_sf"/>
</dbReference>
<evidence type="ECO:0000259" key="3">
    <source>
        <dbReference type="PROSITE" id="PS50158"/>
    </source>
</evidence>
<keyword evidence="1" id="KW-0862">Zinc</keyword>
<evidence type="ECO:0000313" key="4">
    <source>
        <dbReference type="EMBL" id="SLM35374.1"/>
    </source>
</evidence>
<keyword evidence="1" id="KW-0863">Zinc-finger</keyword>
<sequence>MATSMSRGNAPDFALCGSFTGKTGQSAARWLKKVEWELEKHAGDDGSVDPSRFLRAVDLLLADEAAAWAETTPGIIELLEHPAPNAETVAQFKGLFNQRYPSKVPEPSVIHFDSEISDLKQKDDEALVTYYQQTTSLLSQVGGRDRPREITPSTPALSPLEAAMLDTVMRAFTRGIRDSDIRRDALRGLVSSDRSLYGVYSISEESWRAKGEYIHLQEEAAKAQELQFYREVVQRNMPTTQIDSLKASFHAQYMPQWGHPSQPSSQWPTSAPTPVPIPHHQPAPSYAPRPFQPQPAATPYQPQVPYQPRVPNQPATIPSTRSSNPYINGTMIFSPGSGVTVCIRCGEEGHISINCFNPGLSRNEQSILRSLVLGDRTRPAPGPSTIGPPTPATTDSIPTPAPQPVPPAPPAVGVQSITYGMADLGALGIKSSQKGTGSPGTSRNVNSTEVLLGKGSGRNKRAHVETPAPVTQPAVPPTRSGTAAGQGFAFQGTPDPQGGVERPKKKGQKRTGKAATINPLVGLINEDTGFVDKPTSVRQLLRSQKVDMTWMDFCVWSPTVCREIKRLLTRMSNQKRKGESPAAGMQSQTQQGDVSSIAVDGNTRFLSTLMGADKAFRIPCSVRIKGGGELALDRSQVQADQGSDMNVISTAMAKQLGLHLYPLSDVGFAGLTMKTADHREMLLHHWVYLDLGVEGIWRQIRCFVAPELPFPVPGVEHLSLLLGIPWLYSVNAMIGIRGSRIEIGDPAAGETIRDIVGPELVFSKDHNLLMYPRAILTARDSLSGSEQEEESETDSAESLSEEEEEEEEPPKEKGKARKGFR</sequence>
<dbReference type="GO" id="GO:0008270">
    <property type="term" value="F:zinc ion binding"/>
    <property type="evidence" value="ECO:0007669"/>
    <property type="project" value="UniProtKB-KW"/>
</dbReference>
<dbReference type="CDD" id="cd00303">
    <property type="entry name" value="retropepsin_like"/>
    <property type="match status" value="1"/>
</dbReference>
<proteinExistence type="predicted"/>
<feature type="region of interest" description="Disordered" evidence="2">
    <location>
        <begin position="430"/>
        <end position="514"/>
    </location>
</feature>
<dbReference type="AlphaFoldDB" id="A0A1W5CWW6"/>
<dbReference type="GO" id="GO:0003676">
    <property type="term" value="F:nucleic acid binding"/>
    <property type="evidence" value="ECO:0007669"/>
    <property type="project" value="InterPro"/>
</dbReference>
<dbReference type="Proteomes" id="UP000192927">
    <property type="component" value="Unassembled WGS sequence"/>
</dbReference>
<dbReference type="InterPro" id="IPR001878">
    <property type="entry name" value="Znf_CCHC"/>
</dbReference>
<feature type="compositionally biased region" description="Low complexity" evidence="2">
    <location>
        <begin position="294"/>
        <end position="305"/>
    </location>
</feature>
<feature type="compositionally biased region" description="Pro residues" evidence="2">
    <location>
        <begin position="271"/>
        <end position="293"/>
    </location>
</feature>
<name>A0A1W5CWW6_9LECA</name>
<feature type="compositionally biased region" description="Acidic residues" evidence="2">
    <location>
        <begin position="786"/>
        <end position="809"/>
    </location>
</feature>
<keyword evidence="5" id="KW-1185">Reference proteome</keyword>
<feature type="region of interest" description="Disordered" evidence="2">
    <location>
        <begin position="255"/>
        <end position="305"/>
    </location>
</feature>
<accession>A0A1W5CWW6</accession>
<evidence type="ECO:0000256" key="2">
    <source>
        <dbReference type="SAM" id="MobiDB-lite"/>
    </source>
</evidence>
<feature type="region of interest" description="Disordered" evidence="2">
    <location>
        <begin position="572"/>
        <end position="594"/>
    </location>
</feature>
<reference evidence="5" key="1">
    <citation type="submission" date="2017-03" db="EMBL/GenBank/DDBJ databases">
        <authorList>
            <person name="Sharma R."/>
            <person name="Thines M."/>
        </authorList>
    </citation>
    <scope>NUCLEOTIDE SEQUENCE [LARGE SCALE GENOMIC DNA]</scope>
</reference>
<feature type="compositionally biased region" description="Polar residues" evidence="2">
    <location>
        <begin position="430"/>
        <end position="449"/>
    </location>
</feature>
<feature type="region of interest" description="Disordered" evidence="2">
    <location>
        <begin position="780"/>
        <end position="821"/>
    </location>
</feature>
<dbReference type="PROSITE" id="PS50158">
    <property type="entry name" value="ZF_CCHC"/>
    <property type="match status" value="1"/>
</dbReference>
<feature type="compositionally biased region" description="Basic residues" evidence="2">
    <location>
        <begin position="503"/>
        <end position="512"/>
    </location>
</feature>
<feature type="compositionally biased region" description="Polar residues" evidence="2">
    <location>
        <begin position="259"/>
        <end position="270"/>
    </location>
</feature>
<dbReference type="EMBL" id="FWEW01000689">
    <property type="protein sequence ID" value="SLM35374.1"/>
    <property type="molecule type" value="Genomic_DNA"/>
</dbReference>
<keyword evidence="1" id="KW-0479">Metal-binding</keyword>